<evidence type="ECO:0000313" key="9">
    <source>
        <dbReference type="Proteomes" id="UP000824094"/>
    </source>
</evidence>
<dbReference type="GO" id="GO:0022900">
    <property type="term" value="P:electron transport chain"/>
    <property type="evidence" value="ECO:0007669"/>
    <property type="project" value="InterPro"/>
</dbReference>
<keyword evidence="5" id="KW-0249">Electron transport</keyword>
<reference evidence="8" key="2">
    <citation type="journal article" date="2021" name="PeerJ">
        <title>Extensive microbial diversity within the chicken gut microbiome revealed by metagenomics and culture.</title>
        <authorList>
            <person name="Gilroy R."/>
            <person name="Ravi A."/>
            <person name="Getino M."/>
            <person name="Pursley I."/>
            <person name="Horton D.L."/>
            <person name="Alikhan N.F."/>
            <person name="Baker D."/>
            <person name="Gharbi K."/>
            <person name="Hall N."/>
            <person name="Watson M."/>
            <person name="Adriaenssens E.M."/>
            <person name="Foster-Nyarko E."/>
            <person name="Jarju S."/>
            <person name="Secka A."/>
            <person name="Antonio M."/>
            <person name="Oren A."/>
            <person name="Chaudhuri R.R."/>
            <person name="La Ragione R."/>
            <person name="Hildebrand F."/>
            <person name="Pallen M.J."/>
        </authorList>
    </citation>
    <scope>NUCLEOTIDE SEQUENCE</scope>
    <source>
        <strain evidence="8">18911</strain>
    </source>
</reference>
<name>A0A9D1MHK8_9FIRM</name>
<dbReference type="Proteomes" id="UP000824094">
    <property type="component" value="Unassembled WGS sequence"/>
</dbReference>
<evidence type="ECO:0000313" key="8">
    <source>
        <dbReference type="EMBL" id="HIU60252.1"/>
    </source>
</evidence>
<comment type="caution">
    <text evidence="8">The sequence shown here is derived from an EMBL/GenBank/DDBJ whole genome shotgun (WGS) entry which is preliminary data.</text>
</comment>
<feature type="domain" description="FMN-binding" evidence="7">
    <location>
        <begin position="95"/>
        <end position="190"/>
    </location>
</feature>
<dbReference type="PANTHER" id="PTHR36118:SF1">
    <property type="entry name" value="ION-TRANSLOCATING OXIDOREDUCTASE COMPLEX SUBUNIT G"/>
    <property type="match status" value="1"/>
</dbReference>
<keyword evidence="6" id="KW-0472">Membrane</keyword>
<accession>A0A9D1MHK8</accession>
<evidence type="ECO:0000256" key="5">
    <source>
        <dbReference type="ARBA" id="ARBA00022982"/>
    </source>
</evidence>
<gene>
    <name evidence="8" type="ORF">IAB05_02540</name>
</gene>
<dbReference type="EMBL" id="DVNF01000078">
    <property type="protein sequence ID" value="HIU60252.1"/>
    <property type="molecule type" value="Genomic_DNA"/>
</dbReference>
<evidence type="ECO:0000256" key="4">
    <source>
        <dbReference type="ARBA" id="ARBA00022643"/>
    </source>
</evidence>
<dbReference type="GO" id="GO:0005886">
    <property type="term" value="C:plasma membrane"/>
    <property type="evidence" value="ECO:0007669"/>
    <property type="project" value="InterPro"/>
</dbReference>
<sequence length="200" mass="20952">MKAKINKESLKIVISLAVIAFVAALLLAVVNYFTAVDEAEELKKAIAEAYPDSELTELDTSDYTSLTGTSLNGAYRAADGAYIFLVHVAKANRIGYSADGVALITVIDDGAIIKVVGYSHSETPGLGANAFNEEYLSQYVGVKTSDIDIPADHSIGIPDSGSAFTPYKVTSATYTSNAVFASVKGAVAAYNHFTGGGAHE</sequence>
<feature type="transmembrane region" description="Helical" evidence="6">
    <location>
        <begin position="12"/>
        <end position="33"/>
    </location>
</feature>
<keyword evidence="2" id="KW-0597">Phosphoprotein</keyword>
<dbReference type="Pfam" id="PF04205">
    <property type="entry name" value="FMN_bind"/>
    <property type="match status" value="1"/>
</dbReference>
<dbReference type="AlphaFoldDB" id="A0A9D1MHK8"/>
<evidence type="ECO:0000259" key="7">
    <source>
        <dbReference type="SMART" id="SM00900"/>
    </source>
</evidence>
<evidence type="ECO:0000256" key="2">
    <source>
        <dbReference type="ARBA" id="ARBA00022553"/>
    </source>
</evidence>
<dbReference type="SMART" id="SM00900">
    <property type="entry name" value="FMN_bind"/>
    <property type="match status" value="1"/>
</dbReference>
<keyword evidence="1" id="KW-0813">Transport</keyword>
<keyword evidence="6" id="KW-1133">Transmembrane helix</keyword>
<evidence type="ECO:0000256" key="1">
    <source>
        <dbReference type="ARBA" id="ARBA00022448"/>
    </source>
</evidence>
<dbReference type="InterPro" id="IPR010209">
    <property type="entry name" value="Ion_transpt_RnfG/RsxG"/>
</dbReference>
<keyword evidence="3" id="KW-0285">Flavoprotein</keyword>
<dbReference type="InterPro" id="IPR007329">
    <property type="entry name" value="FMN-bd"/>
</dbReference>
<keyword evidence="6" id="KW-0812">Transmembrane</keyword>
<proteinExistence type="predicted"/>
<dbReference type="PANTHER" id="PTHR36118">
    <property type="entry name" value="ION-TRANSLOCATING OXIDOREDUCTASE COMPLEX SUBUNIT G"/>
    <property type="match status" value="1"/>
</dbReference>
<reference evidence="8" key="1">
    <citation type="submission" date="2020-10" db="EMBL/GenBank/DDBJ databases">
        <authorList>
            <person name="Gilroy R."/>
        </authorList>
    </citation>
    <scope>NUCLEOTIDE SEQUENCE</scope>
    <source>
        <strain evidence="8">18911</strain>
    </source>
</reference>
<evidence type="ECO:0000256" key="3">
    <source>
        <dbReference type="ARBA" id="ARBA00022630"/>
    </source>
</evidence>
<protein>
    <submittedName>
        <fullName evidence="8">FMN-binding protein</fullName>
    </submittedName>
</protein>
<keyword evidence="4" id="KW-0288">FMN</keyword>
<dbReference type="GO" id="GO:0010181">
    <property type="term" value="F:FMN binding"/>
    <property type="evidence" value="ECO:0007669"/>
    <property type="project" value="InterPro"/>
</dbReference>
<dbReference type="GO" id="GO:0009055">
    <property type="term" value="F:electron transfer activity"/>
    <property type="evidence" value="ECO:0007669"/>
    <property type="project" value="InterPro"/>
</dbReference>
<organism evidence="8 9">
    <name type="scientific">Candidatus Stercoripulliclostridium merdigallinarum</name>
    <dbReference type="NCBI Taxonomy" id="2840951"/>
    <lineage>
        <taxon>Bacteria</taxon>
        <taxon>Bacillati</taxon>
        <taxon>Bacillota</taxon>
        <taxon>Clostridia</taxon>
        <taxon>Eubacteriales</taxon>
        <taxon>Candidatus Stercoripulliclostridium</taxon>
    </lineage>
</organism>
<evidence type="ECO:0000256" key="6">
    <source>
        <dbReference type="SAM" id="Phobius"/>
    </source>
</evidence>